<evidence type="ECO:0000313" key="1">
    <source>
        <dbReference type="EMBL" id="CEL53411.1"/>
    </source>
</evidence>
<evidence type="ECO:0000313" key="2">
    <source>
        <dbReference type="Proteomes" id="UP000059188"/>
    </source>
</evidence>
<dbReference type="EMBL" id="LN679221">
    <property type="protein sequence ID" value="CEL53411.1"/>
    <property type="molecule type" value="Genomic_DNA"/>
</dbReference>
<sequence>MGLDRLPNNDLAPLRCRQSDTGSWLSFTSSVHKVRETHTNSHSTRFTFASHLNLSQWPWDHLYHPRMQTHSNATKVRAVRACKEAQLGRTQFRYAFYASQDATDGTRFKASPTNKR</sequence>
<proteinExistence type="predicted"/>
<dbReference type="Proteomes" id="UP000059188">
    <property type="component" value="Unassembled WGS sequence"/>
</dbReference>
<protein>
    <submittedName>
        <fullName evidence="1">Uncharacterized protein</fullName>
    </submittedName>
</protein>
<name>A0A0B7F5R0_THACB</name>
<reference evidence="1 2" key="1">
    <citation type="submission" date="2014-11" db="EMBL/GenBank/DDBJ databases">
        <authorList>
            <person name="Wibberg Daniel"/>
        </authorList>
    </citation>
    <scope>NUCLEOTIDE SEQUENCE [LARGE SCALE GENOMIC DNA]</scope>
    <source>
        <strain evidence="1">Rhizoctonia solani AG1-IB 7/3/14</strain>
    </source>
</reference>
<organism evidence="1 2">
    <name type="scientific">Thanatephorus cucumeris (strain AG1-IB / isolate 7/3/14)</name>
    <name type="common">Lettuce bottom rot fungus</name>
    <name type="synonym">Rhizoctonia solani</name>
    <dbReference type="NCBI Taxonomy" id="1108050"/>
    <lineage>
        <taxon>Eukaryota</taxon>
        <taxon>Fungi</taxon>
        <taxon>Dikarya</taxon>
        <taxon>Basidiomycota</taxon>
        <taxon>Agaricomycotina</taxon>
        <taxon>Agaricomycetes</taxon>
        <taxon>Cantharellales</taxon>
        <taxon>Ceratobasidiaceae</taxon>
        <taxon>Rhizoctonia</taxon>
        <taxon>Rhizoctonia solani AG-1</taxon>
    </lineage>
</organism>
<keyword evidence="2" id="KW-1185">Reference proteome</keyword>
<accession>A0A0B7F5R0</accession>
<gene>
    <name evidence="1" type="ORF">RSOLAG1IB_11343</name>
</gene>
<dbReference type="AlphaFoldDB" id="A0A0B7F5R0"/>